<dbReference type="RefSeq" id="XP_065665916.1">
    <property type="nucleotide sequence ID" value="XM_065809844.1"/>
</dbReference>
<evidence type="ECO:0000313" key="2">
    <source>
        <dbReference type="Proteomes" id="UP001652625"/>
    </source>
</evidence>
<organism evidence="2 3">
    <name type="scientific">Hydra vulgaris</name>
    <name type="common">Hydra</name>
    <name type="synonym">Hydra attenuata</name>
    <dbReference type="NCBI Taxonomy" id="6087"/>
    <lineage>
        <taxon>Eukaryota</taxon>
        <taxon>Metazoa</taxon>
        <taxon>Cnidaria</taxon>
        <taxon>Hydrozoa</taxon>
        <taxon>Hydroidolina</taxon>
        <taxon>Anthoathecata</taxon>
        <taxon>Aplanulata</taxon>
        <taxon>Hydridae</taxon>
        <taxon>Hydra</taxon>
    </lineage>
</organism>
<accession>A0ABM4CVF0</accession>
<sequence length="323" mass="37363">MQKIYEALNVVAKSDSDGTTKLSAESIAAKMNTLEFICGIVIWHDVLNKINCTNKIIQSSSSSVKISIELLKSTVAFLESSYNQTKFDEYVTRAYVLATTSGLTFEFTDLSTDGVRKKKKFFDEVETNQVPFLDSRSKFKKNFFDILFSRAIKSMKERFEDFRTTMSYFQFLFEIPNISNMKEGISRDNCNLLELTLTDKDQKDISGEELKTELCLLSRKTDKKNPLDILTFIFTRDLEEIFPYTCIALRILLTGSVTVYQGKRFFSKLKLIKNYLRPKISQDKLNRFSIISIESKTTKSLNIRELRLEFAQMKARRVPLPKQ</sequence>
<dbReference type="GeneID" id="136087345"/>
<keyword evidence="2" id="KW-1185">Reference proteome</keyword>
<dbReference type="Proteomes" id="UP001652625">
    <property type="component" value="Chromosome 11"/>
</dbReference>
<feature type="domain" description="HAT C-terminal dimerisation" evidence="1">
    <location>
        <begin position="216"/>
        <end position="295"/>
    </location>
</feature>
<proteinExistence type="predicted"/>
<protein>
    <submittedName>
        <fullName evidence="3 4">Uncharacterized protein LOC136087345</fullName>
    </submittedName>
</protein>
<evidence type="ECO:0000259" key="1">
    <source>
        <dbReference type="Pfam" id="PF05699"/>
    </source>
</evidence>
<dbReference type="RefSeq" id="XP_065665915.1">
    <property type="nucleotide sequence ID" value="XM_065809843.1"/>
</dbReference>
<evidence type="ECO:0000313" key="3">
    <source>
        <dbReference type="RefSeq" id="XP_065665915.1"/>
    </source>
</evidence>
<name>A0ABM4CVF0_HYDVU</name>
<gene>
    <name evidence="3 4" type="primary">LOC136087345</name>
</gene>
<dbReference type="PANTHER" id="PTHR45749">
    <property type="match status" value="1"/>
</dbReference>
<dbReference type="Pfam" id="PF05699">
    <property type="entry name" value="Dimer_Tnp_hAT"/>
    <property type="match status" value="1"/>
</dbReference>
<reference evidence="3 4" key="1">
    <citation type="submission" date="2025-05" db="UniProtKB">
        <authorList>
            <consortium name="RefSeq"/>
        </authorList>
    </citation>
    <scope>IDENTIFICATION</scope>
</reference>
<dbReference type="InterPro" id="IPR008906">
    <property type="entry name" value="HATC_C_dom"/>
</dbReference>
<dbReference type="PANTHER" id="PTHR45749:SF35">
    <property type="entry name" value="AC-LIKE TRANSPOSASE-RELATED"/>
    <property type="match status" value="1"/>
</dbReference>
<evidence type="ECO:0000313" key="4">
    <source>
        <dbReference type="RefSeq" id="XP_065665916.1"/>
    </source>
</evidence>